<dbReference type="EMBL" id="BAAAPF010000242">
    <property type="protein sequence ID" value="GAA2142080.1"/>
    <property type="molecule type" value="Genomic_DNA"/>
</dbReference>
<proteinExistence type="predicted"/>
<evidence type="ECO:0000256" key="1">
    <source>
        <dbReference type="SAM" id="MobiDB-lite"/>
    </source>
</evidence>
<keyword evidence="3" id="KW-1185">Reference proteome</keyword>
<comment type="caution">
    <text evidence="2">The sequence shown here is derived from an EMBL/GenBank/DDBJ whole genome shotgun (WGS) entry which is preliminary data.</text>
</comment>
<protein>
    <submittedName>
        <fullName evidence="2">Uncharacterized protein</fullName>
    </submittedName>
</protein>
<accession>A0ABP5L8W6</accession>
<evidence type="ECO:0000313" key="3">
    <source>
        <dbReference type="Proteomes" id="UP001500443"/>
    </source>
</evidence>
<sequence length="66" mass="6075">MPGAAPAAAAPSGPDGAPAEAPGAAVVAVANGAGCDTGDCGSAVAREGTVASNEARQPSTARRTGR</sequence>
<feature type="region of interest" description="Disordered" evidence="1">
    <location>
        <begin position="1"/>
        <end position="21"/>
    </location>
</feature>
<reference evidence="3" key="1">
    <citation type="journal article" date="2019" name="Int. J. Syst. Evol. Microbiol.">
        <title>The Global Catalogue of Microorganisms (GCM) 10K type strain sequencing project: providing services to taxonomists for standard genome sequencing and annotation.</title>
        <authorList>
            <consortium name="The Broad Institute Genomics Platform"/>
            <consortium name="The Broad Institute Genome Sequencing Center for Infectious Disease"/>
            <person name="Wu L."/>
            <person name="Ma J."/>
        </authorList>
    </citation>
    <scope>NUCLEOTIDE SEQUENCE [LARGE SCALE GENOMIC DNA]</scope>
    <source>
        <strain evidence="3">JCM 15481</strain>
    </source>
</reference>
<gene>
    <name evidence="2" type="ORF">GCM10009802_52740</name>
</gene>
<dbReference type="Proteomes" id="UP001500443">
    <property type="component" value="Unassembled WGS sequence"/>
</dbReference>
<name>A0ABP5L8W6_9ACTN</name>
<organism evidence="2 3">
    <name type="scientific">Streptomyces synnematoformans</name>
    <dbReference type="NCBI Taxonomy" id="415721"/>
    <lineage>
        <taxon>Bacteria</taxon>
        <taxon>Bacillati</taxon>
        <taxon>Actinomycetota</taxon>
        <taxon>Actinomycetes</taxon>
        <taxon>Kitasatosporales</taxon>
        <taxon>Streptomycetaceae</taxon>
        <taxon>Streptomyces</taxon>
    </lineage>
</organism>
<evidence type="ECO:0000313" key="2">
    <source>
        <dbReference type="EMBL" id="GAA2142080.1"/>
    </source>
</evidence>